<dbReference type="SUPFAM" id="SSF103473">
    <property type="entry name" value="MFS general substrate transporter"/>
    <property type="match status" value="1"/>
</dbReference>
<evidence type="ECO:0000256" key="2">
    <source>
        <dbReference type="ARBA" id="ARBA00010992"/>
    </source>
</evidence>
<reference evidence="10 11" key="1">
    <citation type="submission" date="2014-06" db="EMBL/GenBank/DDBJ databases">
        <title>The Genome of the Aflatoxigenic Filamentous Fungus Aspergillus nomius.</title>
        <authorList>
            <person name="Moore M.G."/>
            <person name="Shannon B.M."/>
            <person name="Brian M.M."/>
        </authorList>
    </citation>
    <scope>NUCLEOTIDE SEQUENCE [LARGE SCALE GENOMIC DNA]</scope>
    <source>
        <strain evidence="10 11">NRRL 13137</strain>
    </source>
</reference>
<feature type="transmembrane region" description="Helical" evidence="8">
    <location>
        <begin position="572"/>
        <end position="592"/>
    </location>
</feature>
<dbReference type="InterPro" id="IPR003663">
    <property type="entry name" value="Sugar/inositol_transpt"/>
</dbReference>
<keyword evidence="4 8" id="KW-0812">Transmembrane</keyword>
<dbReference type="PROSITE" id="PS50850">
    <property type="entry name" value="MFS"/>
    <property type="match status" value="1"/>
</dbReference>
<evidence type="ECO:0000256" key="5">
    <source>
        <dbReference type="ARBA" id="ARBA00022989"/>
    </source>
</evidence>
<dbReference type="PANTHER" id="PTHR48022">
    <property type="entry name" value="PLASTIDIC GLUCOSE TRANSPORTER 4"/>
    <property type="match status" value="1"/>
</dbReference>
<keyword evidence="5 8" id="KW-1133">Transmembrane helix</keyword>
<feature type="transmembrane region" description="Helical" evidence="8">
    <location>
        <begin position="123"/>
        <end position="142"/>
    </location>
</feature>
<proteinExistence type="inferred from homology"/>
<dbReference type="InterPro" id="IPR050360">
    <property type="entry name" value="MFS_Sugar_Transporters"/>
</dbReference>
<feature type="transmembrane region" description="Helical" evidence="8">
    <location>
        <begin position="46"/>
        <end position="72"/>
    </location>
</feature>
<organism evidence="10 11">
    <name type="scientific">Aspergillus nomiae NRRL (strain ATCC 15546 / NRRL 13137 / CBS 260.88 / M93)</name>
    <dbReference type="NCBI Taxonomy" id="1509407"/>
    <lineage>
        <taxon>Eukaryota</taxon>
        <taxon>Fungi</taxon>
        <taxon>Dikarya</taxon>
        <taxon>Ascomycota</taxon>
        <taxon>Pezizomycotina</taxon>
        <taxon>Eurotiomycetes</taxon>
        <taxon>Eurotiomycetidae</taxon>
        <taxon>Eurotiales</taxon>
        <taxon>Aspergillaceae</taxon>
        <taxon>Aspergillus</taxon>
        <taxon>Aspergillus subgen. Circumdati</taxon>
    </lineage>
</organism>
<feature type="compositionally biased region" description="Basic and acidic residues" evidence="7">
    <location>
        <begin position="1"/>
        <end position="13"/>
    </location>
</feature>
<dbReference type="Proteomes" id="UP000037505">
    <property type="component" value="Unassembled WGS sequence"/>
</dbReference>
<dbReference type="InterPro" id="IPR010699">
    <property type="entry name" value="DUF1275"/>
</dbReference>
<dbReference type="Pfam" id="PF00083">
    <property type="entry name" value="Sugar_tr"/>
    <property type="match status" value="1"/>
</dbReference>
<feature type="transmembrane region" description="Helical" evidence="8">
    <location>
        <begin position="154"/>
        <end position="174"/>
    </location>
</feature>
<dbReference type="Pfam" id="PF06912">
    <property type="entry name" value="DUF1275"/>
    <property type="match status" value="1"/>
</dbReference>
<dbReference type="InterPro" id="IPR005828">
    <property type="entry name" value="MFS_sugar_transport-like"/>
</dbReference>
<dbReference type="AlphaFoldDB" id="A0A0L1J512"/>
<feature type="transmembrane region" description="Helical" evidence="8">
    <location>
        <begin position="538"/>
        <end position="560"/>
    </location>
</feature>
<evidence type="ECO:0000256" key="6">
    <source>
        <dbReference type="ARBA" id="ARBA00023136"/>
    </source>
</evidence>
<protein>
    <submittedName>
        <fullName evidence="10">Quinate permease</fullName>
    </submittedName>
</protein>
<evidence type="ECO:0000256" key="8">
    <source>
        <dbReference type="SAM" id="Phobius"/>
    </source>
</evidence>
<sequence>MDSHTPRETDRLLGNDADSDTPLQKYRRHRLINHLTSDINPNHGDLILLFCYVITGLLDSSAVFVWGSFVSMQTGNTVYLGLGLMGADESTRWLRALTSIASFCVGSFCFASFHRRFSPRRRWVLCLSFTIQMLCVATAATIVTTHQTSRDSPLTWKVIVPLMLVAFQSSGQAVTSRALQFNGLTSVVLTTDRFLRTLTVKLLCAVFSFGLLGMARGLDEGLISTTVAQPSFIHEFHLEDADLSASEKANRLSNITSMVHIGSIPGAVLAFIMCEHVGMLWTMRQLCIMWAAGVIIVITAAGSIGQVYAGRFIMGLGIGQAGVVVPIYLSEVATPSLRGLMVCTFATSEYMGIMIGYFSSWGTTMHISNNSSKQWIIPQSIQILVSGMLLLSSFFCEESPRYLCKAGRFADGTQALSRLWNIPIHDPRIQHEFEGILNQMGDTPVGTSIQRLGRALKQLITDKSNLSRLAFLAITQVLSQWSGATSVTTYAPKLFSLLGETGQSQKLLCTAILGAVKFVASLICTVFLIDYTGRKRPLITGIIIQFIAMFYIAIYLTVALPSTHPISSNSEHNAAIVAIVCLYLTGVGWALGWNSIQYLINAEILPLSVRTVGSSALMCFHFANRYGLSKAVPSMLLDHALQPEGTFWLFAAVTILGLVWVYFRLPETARRNLEEANILIS</sequence>
<evidence type="ECO:0000256" key="7">
    <source>
        <dbReference type="SAM" id="MobiDB-lite"/>
    </source>
</evidence>
<feature type="transmembrane region" description="Helical" evidence="8">
    <location>
        <begin position="341"/>
        <end position="363"/>
    </location>
</feature>
<dbReference type="InterPro" id="IPR020846">
    <property type="entry name" value="MFS_dom"/>
</dbReference>
<dbReference type="Gene3D" id="1.20.1250.20">
    <property type="entry name" value="MFS general substrate transporter like domains"/>
    <property type="match status" value="1"/>
</dbReference>
<dbReference type="NCBIfam" id="TIGR00879">
    <property type="entry name" value="SP"/>
    <property type="match status" value="1"/>
</dbReference>
<feature type="transmembrane region" description="Helical" evidence="8">
    <location>
        <begin position="194"/>
        <end position="215"/>
    </location>
</feature>
<dbReference type="PROSITE" id="PS00217">
    <property type="entry name" value="SUGAR_TRANSPORT_2"/>
    <property type="match status" value="1"/>
</dbReference>
<feature type="transmembrane region" description="Helical" evidence="8">
    <location>
        <begin position="311"/>
        <end position="329"/>
    </location>
</feature>
<dbReference type="EMBL" id="JNOM01000101">
    <property type="protein sequence ID" value="KNG86827.1"/>
    <property type="molecule type" value="Genomic_DNA"/>
</dbReference>
<feature type="transmembrane region" description="Helical" evidence="8">
    <location>
        <begin position="645"/>
        <end position="663"/>
    </location>
</feature>
<comment type="subcellular location">
    <subcellularLocation>
        <location evidence="1">Membrane</location>
        <topology evidence="1">Multi-pass membrane protein</topology>
    </subcellularLocation>
</comment>
<comment type="caution">
    <text evidence="10">The sequence shown here is derived from an EMBL/GenBank/DDBJ whole genome shotgun (WGS) entry which is preliminary data.</text>
</comment>
<comment type="similarity">
    <text evidence="2">Belongs to the major facilitator superfamily. Sugar transporter (TC 2.A.1.1) family.</text>
</comment>
<feature type="domain" description="Major facilitator superfamily (MFS) profile" evidence="9">
    <location>
        <begin position="205"/>
        <end position="669"/>
    </location>
</feature>
<dbReference type="PRINTS" id="PR00171">
    <property type="entry name" value="SUGRTRNSPORT"/>
</dbReference>
<accession>A0A0L1J512</accession>
<feature type="transmembrane region" description="Helical" evidence="8">
    <location>
        <begin position="255"/>
        <end position="274"/>
    </location>
</feature>
<dbReference type="GO" id="GO:0016020">
    <property type="term" value="C:membrane"/>
    <property type="evidence" value="ECO:0007669"/>
    <property type="project" value="UniProtKB-SubCell"/>
</dbReference>
<evidence type="ECO:0000259" key="9">
    <source>
        <dbReference type="PROSITE" id="PS50850"/>
    </source>
</evidence>
<evidence type="ECO:0000256" key="3">
    <source>
        <dbReference type="ARBA" id="ARBA00022448"/>
    </source>
</evidence>
<evidence type="ECO:0000313" key="10">
    <source>
        <dbReference type="EMBL" id="KNG86827.1"/>
    </source>
</evidence>
<dbReference type="RefSeq" id="XP_015407750.1">
    <property type="nucleotide sequence ID" value="XM_015550189.1"/>
</dbReference>
<feature type="region of interest" description="Disordered" evidence="7">
    <location>
        <begin position="1"/>
        <end position="21"/>
    </location>
</feature>
<keyword evidence="6 8" id="KW-0472">Membrane</keyword>
<feature type="transmembrane region" description="Helical" evidence="8">
    <location>
        <begin position="375"/>
        <end position="396"/>
    </location>
</feature>
<dbReference type="OrthoDB" id="508119at2759"/>
<feature type="transmembrane region" description="Helical" evidence="8">
    <location>
        <begin position="511"/>
        <end position="531"/>
    </location>
</feature>
<gene>
    <name evidence="10" type="ORF">ANOM_004932</name>
</gene>
<keyword evidence="3" id="KW-0813">Transport</keyword>
<dbReference type="PANTHER" id="PTHR48022:SF8">
    <property type="entry name" value="MAJOR FACILITATOR SUPERFAMILY (MFS) PROFILE DOMAIN-CONTAINING PROTEIN-RELATED"/>
    <property type="match status" value="1"/>
</dbReference>
<evidence type="ECO:0000313" key="11">
    <source>
        <dbReference type="Proteomes" id="UP000037505"/>
    </source>
</evidence>
<evidence type="ECO:0000256" key="4">
    <source>
        <dbReference type="ARBA" id="ARBA00022692"/>
    </source>
</evidence>
<feature type="transmembrane region" description="Helical" evidence="8">
    <location>
        <begin position="286"/>
        <end position="305"/>
    </location>
</feature>
<dbReference type="GeneID" id="26806736"/>
<evidence type="ECO:0000256" key="1">
    <source>
        <dbReference type="ARBA" id="ARBA00004141"/>
    </source>
</evidence>
<name>A0A0L1J512_ASPN3</name>
<dbReference type="InterPro" id="IPR036259">
    <property type="entry name" value="MFS_trans_sf"/>
</dbReference>
<feature type="transmembrane region" description="Helical" evidence="8">
    <location>
        <begin position="92"/>
        <end position="111"/>
    </location>
</feature>
<keyword evidence="11" id="KW-1185">Reference proteome</keyword>
<dbReference type="GO" id="GO:0005351">
    <property type="term" value="F:carbohydrate:proton symporter activity"/>
    <property type="evidence" value="ECO:0007669"/>
    <property type="project" value="TreeGrafter"/>
</dbReference>
<dbReference type="InterPro" id="IPR005829">
    <property type="entry name" value="Sugar_transporter_CS"/>
</dbReference>